<keyword evidence="8" id="KW-0732">Signal</keyword>
<keyword evidence="6 8" id="KW-0378">Hydrolase</keyword>
<comment type="subcellular location">
    <subcellularLocation>
        <location evidence="1">Secreted</location>
    </subcellularLocation>
</comment>
<keyword evidence="4 8" id="KW-0540">Nuclease</keyword>
<dbReference type="PROSITE" id="PS00127">
    <property type="entry name" value="RNASE_PANCREATIC"/>
    <property type="match status" value="1"/>
</dbReference>
<feature type="chain" id="PRO_5045012086" description="Ribonuclease A-domain domain-containing protein" evidence="8">
    <location>
        <begin position="36"/>
        <end position="282"/>
    </location>
</feature>
<organism evidence="10 11">
    <name type="scientific">Ameca splendens</name>
    <dbReference type="NCBI Taxonomy" id="208324"/>
    <lineage>
        <taxon>Eukaryota</taxon>
        <taxon>Metazoa</taxon>
        <taxon>Chordata</taxon>
        <taxon>Craniata</taxon>
        <taxon>Vertebrata</taxon>
        <taxon>Euteleostomi</taxon>
        <taxon>Actinopterygii</taxon>
        <taxon>Neopterygii</taxon>
        <taxon>Teleostei</taxon>
        <taxon>Neoteleostei</taxon>
        <taxon>Acanthomorphata</taxon>
        <taxon>Ovalentaria</taxon>
        <taxon>Atherinomorphae</taxon>
        <taxon>Cyprinodontiformes</taxon>
        <taxon>Goodeidae</taxon>
        <taxon>Ameca</taxon>
    </lineage>
</organism>
<dbReference type="PANTHER" id="PTHR11437">
    <property type="entry name" value="RIBONUCLEASE"/>
    <property type="match status" value="1"/>
</dbReference>
<dbReference type="Proteomes" id="UP001469553">
    <property type="component" value="Unassembled WGS sequence"/>
</dbReference>
<evidence type="ECO:0000256" key="3">
    <source>
        <dbReference type="ARBA" id="ARBA00022525"/>
    </source>
</evidence>
<proteinExistence type="inferred from homology"/>
<dbReference type="InterPro" id="IPR023411">
    <property type="entry name" value="RNaseA_AS"/>
</dbReference>
<evidence type="ECO:0000313" key="10">
    <source>
        <dbReference type="EMBL" id="MEQ2281152.1"/>
    </source>
</evidence>
<dbReference type="EMBL" id="JAHRIP010002899">
    <property type="protein sequence ID" value="MEQ2281152.1"/>
    <property type="molecule type" value="Genomic_DNA"/>
</dbReference>
<comment type="similarity">
    <text evidence="2 8">Belongs to the pancreatic ribonuclease family.</text>
</comment>
<evidence type="ECO:0000256" key="1">
    <source>
        <dbReference type="ARBA" id="ARBA00004613"/>
    </source>
</evidence>
<dbReference type="InterPro" id="IPR023412">
    <property type="entry name" value="RNaseA_domain"/>
</dbReference>
<evidence type="ECO:0000256" key="6">
    <source>
        <dbReference type="ARBA" id="ARBA00022801"/>
    </source>
</evidence>
<evidence type="ECO:0000256" key="7">
    <source>
        <dbReference type="ARBA" id="ARBA00023157"/>
    </source>
</evidence>
<keyword evidence="11" id="KW-1185">Reference proteome</keyword>
<keyword evidence="7" id="KW-1015">Disulfide bond</keyword>
<dbReference type="SMART" id="SM00092">
    <property type="entry name" value="RNAse_Pc"/>
    <property type="match status" value="1"/>
</dbReference>
<protein>
    <recommendedName>
        <fullName evidence="9">Ribonuclease A-domain domain-containing protein</fullName>
    </recommendedName>
</protein>
<keyword evidence="3" id="KW-0964">Secreted</keyword>
<dbReference type="SUPFAM" id="SSF54076">
    <property type="entry name" value="RNase A-like"/>
    <property type="match status" value="2"/>
</dbReference>
<evidence type="ECO:0000256" key="4">
    <source>
        <dbReference type="ARBA" id="ARBA00022722"/>
    </source>
</evidence>
<evidence type="ECO:0000256" key="5">
    <source>
        <dbReference type="ARBA" id="ARBA00022759"/>
    </source>
</evidence>
<dbReference type="Pfam" id="PF00074">
    <property type="entry name" value="RnaseA"/>
    <property type="match status" value="2"/>
</dbReference>
<dbReference type="Gene3D" id="3.10.130.10">
    <property type="entry name" value="Ribonuclease A-like domain"/>
    <property type="match status" value="2"/>
</dbReference>
<feature type="signal peptide" evidence="8">
    <location>
        <begin position="1"/>
        <end position="35"/>
    </location>
</feature>
<feature type="domain" description="Ribonuclease A-domain" evidence="9">
    <location>
        <begin position="163"/>
        <end position="278"/>
    </location>
</feature>
<sequence>TTFFLFCLPSICERKMKTLPVHLLVCLLLLEAVVSESLNETDPSGPGKTIFERYKKFKRQHVDEQMTEKKCTDVINQKSIYSNDNSCKETNTFILADANEVKSICEGQGDPYEKHLTKTLNTFFFLCLIFYLGGRCTSLFQLQVAASISNKTNSSKPKEEPTLEKDYEKFKSQHMAQRMAPTDCTSEIKQRNINGKRSCTAINTFILSDEKDVLAICEDQGEYLNESHLTRSENTFQMVVCKHMKKNKKGSCQYTGQMRTSRIVVKCTSLPVHYQEDILTFE</sequence>
<keyword evidence="5 8" id="KW-0255">Endonuclease</keyword>
<reference evidence="10 11" key="1">
    <citation type="submission" date="2021-06" db="EMBL/GenBank/DDBJ databases">
        <authorList>
            <person name="Palmer J.M."/>
        </authorList>
    </citation>
    <scope>NUCLEOTIDE SEQUENCE [LARGE SCALE GENOMIC DNA]</scope>
    <source>
        <strain evidence="10 11">AS_MEX2019</strain>
        <tissue evidence="10">Muscle</tissue>
    </source>
</reference>
<accession>A0ABV0XI81</accession>
<comment type="caution">
    <text evidence="10">The sequence shown here is derived from an EMBL/GenBank/DDBJ whole genome shotgun (WGS) entry which is preliminary data.</text>
</comment>
<dbReference type="InterPro" id="IPR036816">
    <property type="entry name" value="RNaseA-like_dom_sf"/>
</dbReference>
<feature type="non-terminal residue" evidence="10">
    <location>
        <position position="1"/>
    </location>
</feature>
<gene>
    <name evidence="10" type="ORF">AMECASPLE_027416</name>
</gene>
<evidence type="ECO:0000256" key="2">
    <source>
        <dbReference type="ARBA" id="ARBA00005600"/>
    </source>
</evidence>
<dbReference type="PANTHER" id="PTHR11437:SF10">
    <property type="entry name" value="ANGIOGENIN-RELATED"/>
    <property type="match status" value="1"/>
</dbReference>
<dbReference type="InterPro" id="IPR001427">
    <property type="entry name" value="RNaseA"/>
</dbReference>
<evidence type="ECO:0000256" key="8">
    <source>
        <dbReference type="RuleBase" id="RU000651"/>
    </source>
</evidence>
<name>A0ABV0XI81_9TELE</name>
<evidence type="ECO:0000313" key="11">
    <source>
        <dbReference type="Proteomes" id="UP001469553"/>
    </source>
</evidence>
<evidence type="ECO:0000259" key="9">
    <source>
        <dbReference type="SMART" id="SM00092"/>
    </source>
</evidence>